<dbReference type="PANTHER" id="PTHR39200">
    <property type="entry name" value="HYPOTHETICAL EXPORTED PROTEIN"/>
    <property type="match status" value="1"/>
</dbReference>
<dbReference type="EMBL" id="BAABFT010000006">
    <property type="protein sequence ID" value="GAA4325624.1"/>
    <property type="molecule type" value="Genomic_DNA"/>
</dbReference>
<keyword evidence="4" id="KW-1185">Reference proteome</keyword>
<feature type="signal peptide" evidence="1">
    <location>
        <begin position="1"/>
        <end position="23"/>
    </location>
</feature>
<dbReference type="PANTHER" id="PTHR39200:SF1">
    <property type="entry name" value="AUTO-TRANSPORTER ADHESIN HEAD GIN DOMAIN-CONTAINING PROTEIN-RELATED"/>
    <property type="match status" value="1"/>
</dbReference>
<organism evidence="3 4">
    <name type="scientific">Mucilaginibacter gynuensis</name>
    <dbReference type="NCBI Taxonomy" id="1302236"/>
    <lineage>
        <taxon>Bacteria</taxon>
        <taxon>Pseudomonadati</taxon>
        <taxon>Bacteroidota</taxon>
        <taxon>Sphingobacteriia</taxon>
        <taxon>Sphingobacteriales</taxon>
        <taxon>Sphingobacteriaceae</taxon>
        <taxon>Mucilaginibacter</taxon>
    </lineage>
</organism>
<proteinExistence type="predicted"/>
<gene>
    <name evidence="3" type="ORF">GCM10023149_28090</name>
</gene>
<accession>A0ABP8GKI3</accession>
<keyword evidence="1" id="KW-0732">Signal</keyword>
<name>A0ABP8GKI3_9SPHI</name>
<dbReference type="Proteomes" id="UP001500582">
    <property type="component" value="Unassembled WGS sequence"/>
</dbReference>
<dbReference type="Gene3D" id="2.160.20.120">
    <property type="match status" value="1"/>
</dbReference>
<evidence type="ECO:0000256" key="1">
    <source>
        <dbReference type="SAM" id="SignalP"/>
    </source>
</evidence>
<protein>
    <submittedName>
        <fullName evidence="3">Head GIN domain-containing protein</fullName>
    </submittedName>
</protein>
<evidence type="ECO:0000313" key="4">
    <source>
        <dbReference type="Proteomes" id="UP001500582"/>
    </source>
</evidence>
<evidence type="ECO:0000259" key="2">
    <source>
        <dbReference type="Pfam" id="PF10988"/>
    </source>
</evidence>
<dbReference type="InterPro" id="IPR021255">
    <property type="entry name" value="DUF2807"/>
</dbReference>
<feature type="chain" id="PRO_5045510870" evidence="1">
    <location>
        <begin position="24"/>
        <end position="247"/>
    </location>
</feature>
<reference evidence="4" key="1">
    <citation type="journal article" date="2019" name="Int. J. Syst. Evol. Microbiol.">
        <title>The Global Catalogue of Microorganisms (GCM) 10K type strain sequencing project: providing services to taxonomists for standard genome sequencing and annotation.</title>
        <authorList>
            <consortium name="The Broad Institute Genomics Platform"/>
            <consortium name="The Broad Institute Genome Sequencing Center for Infectious Disease"/>
            <person name="Wu L."/>
            <person name="Ma J."/>
        </authorList>
    </citation>
    <scope>NUCLEOTIDE SEQUENCE [LARGE SCALE GENOMIC DNA]</scope>
    <source>
        <strain evidence="4">JCM 17705</strain>
    </source>
</reference>
<dbReference type="RefSeq" id="WP_345211730.1">
    <property type="nucleotide sequence ID" value="NZ_BAABFT010000006.1"/>
</dbReference>
<sequence>MRTLTKITLVAALLAGSTYTTFAKNSHHTAVSKPAQETEDRHLSGFTAVAVAGSYDVFITQGSTESVKVEAPSDIIGRIITEVKDGVLKIYSKNDGNNGWNWSGNKKLIIYVTAKTIKAVSLSGSGDVYFKDGIKGDDLELKVVGSGDIAGKVNVKNLESSVSGSGDIKLSGSAENSTVKVVGSGDFTAGSLVTSYTIVKVAGSGDARVNASKKIEASVVGSGDVHYTGSVKDISTSKAGSGDISRF</sequence>
<dbReference type="Pfam" id="PF10988">
    <property type="entry name" value="DUF2807"/>
    <property type="match status" value="1"/>
</dbReference>
<evidence type="ECO:0000313" key="3">
    <source>
        <dbReference type="EMBL" id="GAA4325624.1"/>
    </source>
</evidence>
<feature type="domain" description="Putative auto-transporter adhesin head GIN" evidence="2">
    <location>
        <begin position="46"/>
        <end position="230"/>
    </location>
</feature>
<comment type="caution">
    <text evidence="3">The sequence shown here is derived from an EMBL/GenBank/DDBJ whole genome shotgun (WGS) entry which is preliminary data.</text>
</comment>